<name>A0A5A5T768_9CHLR</name>
<dbReference type="EMBL" id="BIXY01000003">
    <property type="protein sequence ID" value="GCF06843.1"/>
    <property type="molecule type" value="Genomic_DNA"/>
</dbReference>
<reference evidence="1 2" key="1">
    <citation type="submission" date="2019-01" db="EMBL/GenBank/DDBJ databases">
        <title>Draft genome sequence of Dictyobacter sp. Uno17.</title>
        <authorList>
            <person name="Wang C.M."/>
            <person name="Zheng Y."/>
            <person name="Sakai Y."/>
            <person name="Abe K."/>
            <person name="Yokota A."/>
            <person name="Yabe S."/>
        </authorList>
    </citation>
    <scope>NUCLEOTIDE SEQUENCE [LARGE SCALE GENOMIC DNA]</scope>
    <source>
        <strain evidence="1 2">Uno17</strain>
    </source>
</reference>
<dbReference type="RefSeq" id="WP_149399836.1">
    <property type="nucleotide sequence ID" value="NZ_BIXY01000003.1"/>
</dbReference>
<evidence type="ECO:0000313" key="1">
    <source>
        <dbReference type="EMBL" id="GCF06843.1"/>
    </source>
</evidence>
<proteinExistence type="predicted"/>
<sequence>MKNISLDLLAVDVTDDAALDAMLEKLEQMEPPVDMVSRVLNAVSQLPLTYGAPVALVPSWHELEVVALAE</sequence>
<protein>
    <submittedName>
        <fullName evidence="1">Uncharacterized protein</fullName>
    </submittedName>
</protein>
<dbReference type="AlphaFoldDB" id="A0A5A5T768"/>
<keyword evidence="2" id="KW-1185">Reference proteome</keyword>
<evidence type="ECO:0000313" key="2">
    <source>
        <dbReference type="Proteomes" id="UP000322530"/>
    </source>
</evidence>
<organism evidence="1 2">
    <name type="scientific">Dictyobacter arantiisoli</name>
    <dbReference type="NCBI Taxonomy" id="2014874"/>
    <lineage>
        <taxon>Bacteria</taxon>
        <taxon>Bacillati</taxon>
        <taxon>Chloroflexota</taxon>
        <taxon>Ktedonobacteria</taxon>
        <taxon>Ktedonobacterales</taxon>
        <taxon>Dictyobacteraceae</taxon>
        <taxon>Dictyobacter</taxon>
    </lineage>
</organism>
<dbReference type="Proteomes" id="UP000322530">
    <property type="component" value="Unassembled WGS sequence"/>
</dbReference>
<dbReference type="OrthoDB" id="9974295at2"/>
<accession>A0A5A5T768</accession>
<comment type="caution">
    <text evidence="1">The sequence shown here is derived from an EMBL/GenBank/DDBJ whole genome shotgun (WGS) entry which is preliminary data.</text>
</comment>
<gene>
    <name evidence="1" type="ORF">KDI_04070</name>
</gene>